<dbReference type="SUPFAM" id="SSF81321">
    <property type="entry name" value="Family A G protein-coupled receptor-like"/>
    <property type="match status" value="1"/>
</dbReference>
<evidence type="ECO:0000313" key="3">
    <source>
        <dbReference type="Proteomes" id="UP000192578"/>
    </source>
</evidence>
<keyword evidence="1" id="KW-0812">Transmembrane</keyword>
<feature type="transmembrane region" description="Helical" evidence="1">
    <location>
        <begin position="72"/>
        <end position="96"/>
    </location>
</feature>
<comment type="caution">
    <text evidence="2">The sequence shown here is derived from an EMBL/GenBank/DDBJ whole genome shotgun (WGS) entry which is preliminary data.</text>
</comment>
<evidence type="ECO:0000313" key="2">
    <source>
        <dbReference type="EMBL" id="OWA54164.1"/>
    </source>
</evidence>
<dbReference type="AlphaFoldDB" id="A0A9X6NJ26"/>
<feature type="transmembrane region" description="Helical" evidence="1">
    <location>
        <begin position="121"/>
        <end position="138"/>
    </location>
</feature>
<feature type="transmembrane region" description="Helical" evidence="1">
    <location>
        <begin position="173"/>
        <end position="197"/>
    </location>
</feature>
<proteinExistence type="predicted"/>
<feature type="transmembrane region" description="Helical" evidence="1">
    <location>
        <begin position="38"/>
        <end position="60"/>
    </location>
</feature>
<organism evidence="2 3">
    <name type="scientific">Hypsibius exemplaris</name>
    <name type="common">Freshwater tardigrade</name>
    <dbReference type="NCBI Taxonomy" id="2072580"/>
    <lineage>
        <taxon>Eukaryota</taxon>
        <taxon>Metazoa</taxon>
        <taxon>Ecdysozoa</taxon>
        <taxon>Tardigrada</taxon>
        <taxon>Eutardigrada</taxon>
        <taxon>Parachela</taxon>
        <taxon>Hypsibioidea</taxon>
        <taxon>Hypsibiidae</taxon>
        <taxon>Hypsibius</taxon>
    </lineage>
</organism>
<keyword evidence="1" id="KW-1133">Transmembrane helix</keyword>
<name>A0A9X6NJ26_HYPEX</name>
<accession>A0A9X6NJ26</accession>
<keyword evidence="1" id="KW-0472">Membrane</keyword>
<dbReference type="Gene3D" id="1.20.1070.10">
    <property type="entry name" value="Rhodopsin 7-helix transmembrane proteins"/>
    <property type="match status" value="1"/>
</dbReference>
<dbReference type="Proteomes" id="UP000192578">
    <property type="component" value="Unassembled WGS sequence"/>
</dbReference>
<reference evidence="3" key="1">
    <citation type="submission" date="2017-01" db="EMBL/GenBank/DDBJ databases">
        <title>Comparative genomics of anhydrobiosis in the tardigrade Hypsibius dujardini.</title>
        <authorList>
            <person name="Yoshida Y."/>
            <person name="Koutsovoulos G."/>
            <person name="Laetsch D."/>
            <person name="Stevens L."/>
            <person name="Kumar S."/>
            <person name="Horikawa D."/>
            <person name="Ishino K."/>
            <person name="Komine S."/>
            <person name="Tomita M."/>
            <person name="Blaxter M."/>
            <person name="Arakawa K."/>
        </authorList>
    </citation>
    <scope>NUCLEOTIDE SEQUENCE [LARGE SCALE GENOMIC DNA]</scope>
    <source>
        <strain evidence="3">Z151</strain>
    </source>
</reference>
<protein>
    <submittedName>
        <fullName evidence="2">Uncharacterized protein</fullName>
    </submittedName>
</protein>
<evidence type="ECO:0000256" key="1">
    <source>
        <dbReference type="SAM" id="Phobius"/>
    </source>
</evidence>
<gene>
    <name evidence="2" type="ORF">BV898_18580</name>
</gene>
<sequence length="271" mass="30720">MSIIEGMLNTTLPETNHSSGCVNENSSWNLPWTSQLDLATFPAVFFSCIVGNVLIILINYSRTKRDNRGEWYLTHSIVCASAISDIIGMLLVGFSLERVVSLRQTGHRIRLLYTDSVRGRAVLALFCVFTISAVFSVIRPIRGFNYLQWTTDISARAHSFPPWMNRWLHVLKVYEIAFMISCFFALLCLSGLVAVLIKRRPASDLTDLEHRISVMSGQSSSSDDRKMNMANHMLFGTVFLYFVTQFPSSLQERIWLLPLISAIHLTGTNRF</sequence>
<keyword evidence="3" id="KW-1185">Reference proteome</keyword>
<dbReference type="EMBL" id="MTYJ01000377">
    <property type="protein sequence ID" value="OWA54164.1"/>
    <property type="molecule type" value="Genomic_DNA"/>
</dbReference>